<dbReference type="Pfam" id="PF00361">
    <property type="entry name" value="Proton_antipo_M"/>
    <property type="match status" value="1"/>
</dbReference>
<dbReference type="EC" id="7.1.1.2" evidence="4 18"/>
<dbReference type="InterPro" id="IPR003917">
    <property type="entry name" value="NADH_UbQ_OxRdtase_chain2"/>
</dbReference>
<evidence type="ECO:0000256" key="1">
    <source>
        <dbReference type="ARBA" id="ARBA00003257"/>
    </source>
</evidence>
<evidence type="ECO:0000259" key="19">
    <source>
        <dbReference type="Pfam" id="PF00361"/>
    </source>
</evidence>
<feature type="transmembrane region" description="Helical" evidence="18">
    <location>
        <begin position="49"/>
        <end position="68"/>
    </location>
</feature>
<dbReference type="GO" id="GO:0006120">
    <property type="term" value="P:mitochondrial electron transport, NADH to ubiquinone"/>
    <property type="evidence" value="ECO:0007669"/>
    <property type="project" value="InterPro"/>
</dbReference>
<evidence type="ECO:0000256" key="16">
    <source>
        <dbReference type="ARBA" id="ARBA00023136"/>
    </source>
</evidence>
<evidence type="ECO:0000256" key="12">
    <source>
        <dbReference type="ARBA" id="ARBA00022989"/>
    </source>
</evidence>
<evidence type="ECO:0000256" key="4">
    <source>
        <dbReference type="ARBA" id="ARBA00012944"/>
    </source>
</evidence>
<keyword evidence="10 18" id="KW-1278">Translocase</keyword>
<evidence type="ECO:0000256" key="8">
    <source>
        <dbReference type="ARBA" id="ARBA00022692"/>
    </source>
</evidence>
<evidence type="ECO:0000256" key="9">
    <source>
        <dbReference type="ARBA" id="ARBA00022792"/>
    </source>
</evidence>
<evidence type="ECO:0000256" key="18">
    <source>
        <dbReference type="RuleBase" id="RU003403"/>
    </source>
</evidence>
<feature type="transmembrane region" description="Helical" evidence="18">
    <location>
        <begin position="74"/>
        <end position="96"/>
    </location>
</feature>
<evidence type="ECO:0000256" key="5">
    <source>
        <dbReference type="ARBA" id="ARBA00021008"/>
    </source>
</evidence>
<keyword evidence="9 18" id="KW-0999">Mitochondrion inner membrane</keyword>
<keyword evidence="6" id="KW-0813">Transport</keyword>
<dbReference type="GO" id="GO:0008137">
    <property type="term" value="F:NADH dehydrogenase (ubiquinone) activity"/>
    <property type="evidence" value="ECO:0007669"/>
    <property type="project" value="UniProtKB-EC"/>
</dbReference>
<dbReference type="AlphaFoldDB" id="A0A7R6D7G0"/>
<evidence type="ECO:0000313" key="20">
    <source>
        <dbReference type="EMBL" id="ASV72588.1"/>
    </source>
</evidence>
<gene>
    <name evidence="20" type="primary">nad2</name>
</gene>
<feature type="transmembrane region" description="Helical" evidence="18">
    <location>
        <begin position="6"/>
        <end position="28"/>
    </location>
</feature>
<comment type="catalytic activity">
    <reaction evidence="17 18">
        <text>a ubiquinone + NADH + 5 H(+)(in) = a ubiquinol + NAD(+) + 4 H(+)(out)</text>
        <dbReference type="Rhea" id="RHEA:29091"/>
        <dbReference type="Rhea" id="RHEA-COMP:9565"/>
        <dbReference type="Rhea" id="RHEA-COMP:9566"/>
        <dbReference type="ChEBI" id="CHEBI:15378"/>
        <dbReference type="ChEBI" id="CHEBI:16389"/>
        <dbReference type="ChEBI" id="CHEBI:17976"/>
        <dbReference type="ChEBI" id="CHEBI:57540"/>
        <dbReference type="ChEBI" id="CHEBI:57945"/>
        <dbReference type="EC" id="7.1.1.2"/>
    </reaction>
</comment>
<dbReference type="InterPro" id="IPR050175">
    <property type="entry name" value="Complex_I_Subunit_2"/>
</dbReference>
<keyword evidence="15 18" id="KW-0496">Mitochondrion</keyword>
<feature type="transmembrane region" description="Helical" evidence="18">
    <location>
        <begin position="255"/>
        <end position="276"/>
    </location>
</feature>
<sequence>MIFITFLMIMLSIIIAFNSTSMFIYWLALEMNMYFFIPIMNKSMMKDSLKYFLVQAMGSILFLFSLIMLKSMTIYIYILILSLLLKMGMTPFLFWLIDICFNLEWMSFLVLLTIQKILPFIILFTFMDLEMYGFYLLMLIIINILISGLGGINQHNVKILLSYSSVSHLSWMFLACAYSFNLWVFYYIIYIMLFTMLMFTLKLMMTFKMPLIFHYKDFKYSLLIFILLSALGGMPPFLGFMAKLMVIQVMLEQKYYLIMIIMSLMTLLVIFFYLSLFMESALKQTLFKSMLRKLDLTLYFSVLVLIMFSLLYFV</sequence>
<dbReference type="EMBL" id="KY310670">
    <property type="protein sequence ID" value="ASV72588.1"/>
    <property type="molecule type" value="Genomic_DNA"/>
</dbReference>
<evidence type="ECO:0000256" key="15">
    <source>
        <dbReference type="ARBA" id="ARBA00023128"/>
    </source>
</evidence>
<evidence type="ECO:0000256" key="14">
    <source>
        <dbReference type="ARBA" id="ARBA00023075"/>
    </source>
</evidence>
<feature type="transmembrane region" description="Helical" evidence="18">
    <location>
        <begin position="222"/>
        <end position="249"/>
    </location>
</feature>
<feature type="transmembrane region" description="Helical" evidence="18">
    <location>
        <begin position="184"/>
        <end position="201"/>
    </location>
</feature>
<evidence type="ECO:0000256" key="6">
    <source>
        <dbReference type="ARBA" id="ARBA00022448"/>
    </source>
</evidence>
<dbReference type="PANTHER" id="PTHR46552:SF1">
    <property type="entry name" value="NADH-UBIQUINONE OXIDOREDUCTASE CHAIN 2"/>
    <property type="match status" value="1"/>
</dbReference>
<accession>A0A7R6D7G0</accession>
<keyword evidence="14 18" id="KW-0830">Ubiquinone</keyword>
<keyword evidence="8 18" id="KW-0812">Transmembrane</keyword>
<geneLocation type="mitochondrion" evidence="20"/>
<evidence type="ECO:0000256" key="3">
    <source>
        <dbReference type="ARBA" id="ARBA00007012"/>
    </source>
</evidence>
<reference evidence="20" key="1">
    <citation type="submission" date="2016-12" db="EMBL/GenBank/DDBJ databases">
        <title>A first mitochondrial genomes of three bathynellaceans (Malacostraca: Syncarida: Bathynellacea), and their phylogenetic position in Malacostraca.</title>
        <authorList>
            <person name="Song J.-H."/>
            <person name="Cho J.-L."/>
            <person name="Min G.-S."/>
        </authorList>
    </citation>
    <scope>NUCLEOTIDE SEQUENCE</scope>
    <source>
        <strain evidence="20">B</strain>
    </source>
</reference>
<keyword evidence="16 18" id="KW-0472">Membrane</keyword>
<comment type="subcellular location">
    <subcellularLocation>
        <location evidence="2 18">Mitochondrion inner membrane</location>
        <topology evidence="2 18">Multi-pass membrane protein</topology>
    </subcellularLocation>
</comment>
<comment type="similarity">
    <text evidence="3 18">Belongs to the complex I subunit 2 family.</text>
</comment>
<name>A0A7R6D7G0_9CRUS</name>
<feature type="transmembrane region" description="Helical" evidence="18">
    <location>
        <begin position="108"/>
        <end position="126"/>
    </location>
</feature>
<dbReference type="PRINTS" id="PR01436">
    <property type="entry name" value="NADHDHGNASE2"/>
</dbReference>
<keyword evidence="11 18" id="KW-0249">Electron transport</keyword>
<evidence type="ECO:0000256" key="7">
    <source>
        <dbReference type="ARBA" id="ARBA00022660"/>
    </source>
</evidence>
<keyword evidence="12 18" id="KW-1133">Transmembrane helix</keyword>
<feature type="transmembrane region" description="Helical" evidence="18">
    <location>
        <begin position="296"/>
        <end position="313"/>
    </location>
</feature>
<feature type="domain" description="NADH:quinone oxidoreductase/Mrp antiporter transmembrane" evidence="19">
    <location>
        <begin position="72"/>
        <end position="267"/>
    </location>
</feature>
<feature type="transmembrane region" description="Helical" evidence="18">
    <location>
        <begin position="132"/>
        <end position="152"/>
    </location>
</feature>
<evidence type="ECO:0000256" key="11">
    <source>
        <dbReference type="ARBA" id="ARBA00022982"/>
    </source>
</evidence>
<organism evidence="20">
    <name type="scientific">Arisubathynella cheongmiensis</name>
    <dbReference type="NCBI Taxonomy" id="2025387"/>
    <lineage>
        <taxon>Eukaryota</taxon>
        <taxon>Metazoa</taxon>
        <taxon>Ecdysozoa</taxon>
        <taxon>Arthropoda</taxon>
        <taxon>Crustacea</taxon>
        <taxon>Multicrustacea</taxon>
        <taxon>Malacostraca</taxon>
        <taxon>Eumalacostraca</taxon>
        <taxon>Syncarida</taxon>
        <taxon>Bathynellacea</taxon>
        <taxon>Parabathynellidae</taxon>
        <taxon>Arisubathynella</taxon>
    </lineage>
</organism>
<dbReference type="GO" id="GO:0005743">
    <property type="term" value="C:mitochondrial inner membrane"/>
    <property type="evidence" value="ECO:0007669"/>
    <property type="project" value="UniProtKB-SubCell"/>
</dbReference>
<evidence type="ECO:0000256" key="10">
    <source>
        <dbReference type="ARBA" id="ARBA00022967"/>
    </source>
</evidence>
<proteinExistence type="inferred from homology"/>
<comment type="function">
    <text evidence="18">Core subunit of the mitochondrial membrane respiratory chain NADH dehydrogenase (Complex I) which catalyzes electron transfer from NADH through the respiratory chain, using ubiquinone as an electron acceptor. Essential for the catalytic activity and assembly of complex I.</text>
</comment>
<keyword evidence="7 18" id="KW-0679">Respiratory chain</keyword>
<keyword evidence="13 18" id="KW-0520">NAD</keyword>
<protein>
    <recommendedName>
        <fullName evidence="5 18">NADH-ubiquinone oxidoreductase chain 2</fullName>
        <ecNumber evidence="4 18">7.1.1.2</ecNumber>
    </recommendedName>
</protein>
<dbReference type="PANTHER" id="PTHR46552">
    <property type="entry name" value="NADH-UBIQUINONE OXIDOREDUCTASE CHAIN 2"/>
    <property type="match status" value="1"/>
</dbReference>
<evidence type="ECO:0000256" key="13">
    <source>
        <dbReference type="ARBA" id="ARBA00023027"/>
    </source>
</evidence>
<evidence type="ECO:0000256" key="17">
    <source>
        <dbReference type="ARBA" id="ARBA00049551"/>
    </source>
</evidence>
<comment type="function">
    <text evidence="1">Core subunit of the mitochondrial membrane respiratory chain NADH dehydrogenase (Complex I) that is believed to belong to the minimal assembly required for catalysis. Complex I functions in the transfer of electrons from NADH to the respiratory chain. The immediate electron acceptor for the enzyme is believed to be ubiquinone.</text>
</comment>
<dbReference type="InterPro" id="IPR001750">
    <property type="entry name" value="ND/Mrp_TM"/>
</dbReference>
<evidence type="ECO:0000256" key="2">
    <source>
        <dbReference type="ARBA" id="ARBA00004448"/>
    </source>
</evidence>